<name>A0A1F4W032_UNCKA</name>
<evidence type="ECO:0000256" key="2">
    <source>
        <dbReference type="ARBA" id="ARBA00022475"/>
    </source>
</evidence>
<feature type="transmembrane region" description="Helical" evidence="8">
    <location>
        <begin position="108"/>
        <end position="141"/>
    </location>
</feature>
<dbReference type="PANTHER" id="PTHR33908">
    <property type="entry name" value="MANNOSYLTRANSFERASE YKCB-RELATED"/>
    <property type="match status" value="1"/>
</dbReference>
<sequence length="499" mass="57480">MTKMRNRPGAVMLLIILLFLLPRVFLLGTDISNSDALRWHRRSDNFLQALKNQNFEKTYQRYHPGVTAMWAGAVSEQILNEYQKLKGDEIATLENAEFYPVLHALSKLVLIAILAFCFALQIYLVSKLFGSKTALLFGIIISTEPYFIGINRWFHLSSMEAMFSLNVLLLLMYFIQTNKLRFIVLSGFFAGLGLLTKMTVSITIAFSFSYILYRVFRNKTKFNAAVFYVISICVTVLVLFPALWVKPMFVFWSMYSAIVNAVFEDIRGELLTLPQKLFYYPIILLFKMSPVVLIIGVYSIINTFKRVTSKEFVLGVYLVFLVTFLTITDQKIDRYSIALFPFWILLVANTLSKLKPRILTVLLSIHVATFIWATSVYYPVYSAFINPLFGHKFVLNAGFYENSGEYFSEAAFYLNIKGRNIRTHVPNNIESFKPYYKGKLTGLLDDADYVVYSLDFDRKSFPAIKDCKIDKYFGNRLYKPVAVYACNNVSLKTKSYLVR</sequence>
<organism evidence="10 11">
    <name type="scientific">candidate division WWE3 bacterium RIFOXYB1_FULL_42_27</name>
    <dbReference type="NCBI Taxonomy" id="1802638"/>
    <lineage>
        <taxon>Bacteria</taxon>
        <taxon>Katanobacteria</taxon>
    </lineage>
</organism>
<evidence type="ECO:0000256" key="5">
    <source>
        <dbReference type="ARBA" id="ARBA00022692"/>
    </source>
</evidence>
<dbReference type="EMBL" id="MEVV01000019">
    <property type="protein sequence ID" value="OGC62771.1"/>
    <property type="molecule type" value="Genomic_DNA"/>
</dbReference>
<gene>
    <name evidence="10" type="ORF">A2399_02035</name>
</gene>
<protein>
    <recommendedName>
        <fullName evidence="9">Glycosyltransferase RgtA/B/C/D-like domain-containing protein</fullName>
    </recommendedName>
</protein>
<evidence type="ECO:0000256" key="7">
    <source>
        <dbReference type="ARBA" id="ARBA00023136"/>
    </source>
</evidence>
<dbReference type="Proteomes" id="UP000177955">
    <property type="component" value="Unassembled WGS sequence"/>
</dbReference>
<comment type="subcellular location">
    <subcellularLocation>
        <location evidence="1">Cell membrane</location>
        <topology evidence="1">Multi-pass membrane protein</topology>
    </subcellularLocation>
</comment>
<feature type="transmembrane region" description="Helical" evidence="8">
    <location>
        <begin position="153"/>
        <end position="175"/>
    </location>
</feature>
<dbReference type="PANTHER" id="PTHR33908:SF11">
    <property type="entry name" value="MEMBRANE PROTEIN"/>
    <property type="match status" value="1"/>
</dbReference>
<evidence type="ECO:0000256" key="8">
    <source>
        <dbReference type="SAM" id="Phobius"/>
    </source>
</evidence>
<feature type="transmembrane region" description="Helical" evidence="8">
    <location>
        <begin position="312"/>
        <end position="328"/>
    </location>
</feature>
<comment type="caution">
    <text evidence="10">The sequence shown here is derived from an EMBL/GenBank/DDBJ whole genome shotgun (WGS) entry which is preliminary data.</text>
</comment>
<dbReference type="GO" id="GO:0009103">
    <property type="term" value="P:lipopolysaccharide biosynthetic process"/>
    <property type="evidence" value="ECO:0007669"/>
    <property type="project" value="UniProtKB-ARBA"/>
</dbReference>
<dbReference type="GO" id="GO:0016763">
    <property type="term" value="F:pentosyltransferase activity"/>
    <property type="evidence" value="ECO:0007669"/>
    <property type="project" value="TreeGrafter"/>
</dbReference>
<evidence type="ECO:0000256" key="6">
    <source>
        <dbReference type="ARBA" id="ARBA00022989"/>
    </source>
</evidence>
<dbReference type="InterPro" id="IPR038731">
    <property type="entry name" value="RgtA/B/C-like"/>
</dbReference>
<keyword evidence="7 8" id="KW-0472">Membrane</keyword>
<evidence type="ECO:0000313" key="11">
    <source>
        <dbReference type="Proteomes" id="UP000177955"/>
    </source>
</evidence>
<evidence type="ECO:0000256" key="3">
    <source>
        <dbReference type="ARBA" id="ARBA00022676"/>
    </source>
</evidence>
<evidence type="ECO:0000256" key="4">
    <source>
        <dbReference type="ARBA" id="ARBA00022679"/>
    </source>
</evidence>
<evidence type="ECO:0000259" key="9">
    <source>
        <dbReference type="Pfam" id="PF13231"/>
    </source>
</evidence>
<reference evidence="10 11" key="1">
    <citation type="journal article" date="2016" name="Nat. Commun.">
        <title>Thousands of microbial genomes shed light on interconnected biogeochemical processes in an aquifer system.</title>
        <authorList>
            <person name="Anantharaman K."/>
            <person name="Brown C.T."/>
            <person name="Hug L.A."/>
            <person name="Sharon I."/>
            <person name="Castelle C.J."/>
            <person name="Probst A.J."/>
            <person name="Thomas B.C."/>
            <person name="Singh A."/>
            <person name="Wilkins M.J."/>
            <person name="Karaoz U."/>
            <person name="Brodie E.L."/>
            <person name="Williams K.H."/>
            <person name="Hubbard S.S."/>
            <person name="Banfield J.F."/>
        </authorList>
    </citation>
    <scope>NUCLEOTIDE SEQUENCE [LARGE SCALE GENOMIC DNA]</scope>
</reference>
<keyword evidence="4" id="KW-0808">Transferase</keyword>
<feature type="transmembrane region" description="Helical" evidence="8">
    <location>
        <begin position="187"/>
        <end position="213"/>
    </location>
</feature>
<keyword evidence="5 8" id="KW-0812">Transmembrane</keyword>
<dbReference type="Pfam" id="PF13231">
    <property type="entry name" value="PMT_2"/>
    <property type="match status" value="1"/>
</dbReference>
<feature type="domain" description="Glycosyltransferase RgtA/B/C/D-like" evidence="9">
    <location>
        <begin position="112"/>
        <end position="242"/>
    </location>
</feature>
<feature type="transmembrane region" description="Helical" evidence="8">
    <location>
        <begin position="278"/>
        <end position="300"/>
    </location>
</feature>
<keyword evidence="6 8" id="KW-1133">Transmembrane helix</keyword>
<keyword evidence="2" id="KW-1003">Cell membrane</keyword>
<evidence type="ECO:0000256" key="1">
    <source>
        <dbReference type="ARBA" id="ARBA00004651"/>
    </source>
</evidence>
<accession>A0A1F4W032</accession>
<evidence type="ECO:0000313" key="10">
    <source>
        <dbReference type="EMBL" id="OGC62771.1"/>
    </source>
</evidence>
<feature type="transmembrane region" description="Helical" evidence="8">
    <location>
        <begin position="358"/>
        <end position="378"/>
    </location>
</feature>
<dbReference type="GO" id="GO:0005886">
    <property type="term" value="C:plasma membrane"/>
    <property type="evidence" value="ECO:0007669"/>
    <property type="project" value="UniProtKB-SubCell"/>
</dbReference>
<keyword evidence="3" id="KW-0328">Glycosyltransferase</keyword>
<proteinExistence type="predicted"/>
<dbReference type="AlphaFoldDB" id="A0A1F4W032"/>
<feature type="transmembrane region" description="Helical" evidence="8">
    <location>
        <begin position="225"/>
        <end position="245"/>
    </location>
</feature>
<feature type="transmembrane region" description="Helical" evidence="8">
    <location>
        <begin position="334"/>
        <end position="351"/>
    </location>
</feature>
<dbReference type="InterPro" id="IPR050297">
    <property type="entry name" value="LipidA_mod_glycosyltrf_83"/>
</dbReference>